<keyword evidence="1" id="KW-0472">Membrane</keyword>
<evidence type="ECO:0000256" key="1">
    <source>
        <dbReference type="SAM" id="Phobius"/>
    </source>
</evidence>
<evidence type="ECO:0000256" key="2">
    <source>
        <dbReference type="SAM" id="SignalP"/>
    </source>
</evidence>
<accession>A0ABQ3VB66</accession>
<sequence length="188" mass="20107">MYKVLRTLTRLSLIWISLLILMAGSASAASKPARTDTVAAGAYIINVNLSKDPPYVDEAFDVTIVPHNSSLKLSGKVIMQPGPGTDGIEIPTTLQAVGDKEGSLRASVHIPVQGVWNIVVQLEGPQGPGQASIPVTVGAPGAMQPWLAWLIGASPLVFIAVWIATQHRYRRSLLTPQPIEAAKMQERV</sequence>
<evidence type="ECO:0008006" key="5">
    <source>
        <dbReference type="Google" id="ProtNLM"/>
    </source>
</evidence>
<dbReference type="Proteomes" id="UP000635565">
    <property type="component" value="Unassembled WGS sequence"/>
</dbReference>
<keyword evidence="1" id="KW-0812">Transmembrane</keyword>
<feature type="signal peptide" evidence="2">
    <location>
        <begin position="1"/>
        <end position="28"/>
    </location>
</feature>
<keyword evidence="2" id="KW-0732">Signal</keyword>
<reference evidence="3 4" key="1">
    <citation type="journal article" date="2021" name="Int. J. Syst. Evol. Microbiol.">
        <title>Reticulibacter mediterranei gen. nov., sp. nov., within the new family Reticulibacteraceae fam. nov., and Ktedonospora formicarum gen. nov., sp. nov., Ktedonobacter robiniae sp. nov., Dictyobacter formicarum sp. nov. and Dictyobacter arantiisoli sp. nov., belonging to the class Ktedonobacteria.</title>
        <authorList>
            <person name="Yabe S."/>
            <person name="Zheng Y."/>
            <person name="Wang C.M."/>
            <person name="Sakai Y."/>
            <person name="Abe K."/>
            <person name="Yokota A."/>
            <person name="Donadio S."/>
            <person name="Cavaletti L."/>
            <person name="Monciardini P."/>
        </authorList>
    </citation>
    <scope>NUCLEOTIDE SEQUENCE [LARGE SCALE GENOMIC DNA]</scope>
    <source>
        <strain evidence="3 4">SOSP1-9</strain>
    </source>
</reference>
<comment type="caution">
    <text evidence="3">The sequence shown here is derived from an EMBL/GenBank/DDBJ whole genome shotgun (WGS) entry which is preliminary data.</text>
</comment>
<feature type="chain" id="PRO_5047049980" description="YtkA-like domain-containing protein" evidence="2">
    <location>
        <begin position="29"/>
        <end position="188"/>
    </location>
</feature>
<feature type="transmembrane region" description="Helical" evidence="1">
    <location>
        <begin position="146"/>
        <end position="164"/>
    </location>
</feature>
<proteinExistence type="predicted"/>
<organism evidence="3 4">
    <name type="scientific">Dictyobacter formicarum</name>
    <dbReference type="NCBI Taxonomy" id="2778368"/>
    <lineage>
        <taxon>Bacteria</taxon>
        <taxon>Bacillati</taxon>
        <taxon>Chloroflexota</taxon>
        <taxon>Ktedonobacteria</taxon>
        <taxon>Ktedonobacterales</taxon>
        <taxon>Dictyobacteraceae</taxon>
        <taxon>Dictyobacter</taxon>
    </lineage>
</organism>
<gene>
    <name evidence="3" type="ORF">KSZ_13880</name>
</gene>
<evidence type="ECO:0000313" key="4">
    <source>
        <dbReference type="Proteomes" id="UP000635565"/>
    </source>
</evidence>
<keyword evidence="4" id="KW-1185">Reference proteome</keyword>
<dbReference type="RefSeq" id="WP_201361051.1">
    <property type="nucleotide sequence ID" value="NZ_BNJJ01000003.1"/>
</dbReference>
<protein>
    <recommendedName>
        <fullName evidence="5">YtkA-like domain-containing protein</fullName>
    </recommendedName>
</protein>
<keyword evidence="1" id="KW-1133">Transmembrane helix</keyword>
<evidence type="ECO:0000313" key="3">
    <source>
        <dbReference type="EMBL" id="GHO83382.1"/>
    </source>
</evidence>
<name>A0ABQ3VB66_9CHLR</name>
<dbReference type="EMBL" id="BNJJ01000003">
    <property type="protein sequence ID" value="GHO83382.1"/>
    <property type="molecule type" value="Genomic_DNA"/>
</dbReference>